<dbReference type="AlphaFoldDB" id="A0A1G6CEA9"/>
<proteinExistence type="inferred from homology"/>
<dbReference type="Gene3D" id="3.90.1010.10">
    <property type="match status" value="1"/>
</dbReference>
<dbReference type="STRING" id="665467.SAMN02982931_02380"/>
<dbReference type="PANTHER" id="PTHR43597:SF5">
    <property type="entry name" value="SUFE-LIKE PROTEIN 2, CHLOROPLASTIC"/>
    <property type="match status" value="1"/>
</dbReference>
<organism evidence="3 4">
    <name type="scientific">Bauldia litoralis</name>
    <dbReference type="NCBI Taxonomy" id="665467"/>
    <lineage>
        <taxon>Bacteria</taxon>
        <taxon>Pseudomonadati</taxon>
        <taxon>Pseudomonadota</taxon>
        <taxon>Alphaproteobacteria</taxon>
        <taxon>Hyphomicrobiales</taxon>
        <taxon>Kaistiaceae</taxon>
        <taxon>Bauldia</taxon>
    </lineage>
</organism>
<gene>
    <name evidence="3" type="ORF">SAMN02982931_02380</name>
</gene>
<evidence type="ECO:0000313" key="4">
    <source>
        <dbReference type="Proteomes" id="UP000199071"/>
    </source>
</evidence>
<sequence>MEGRRRRTGLNVWDRLPTVAFATRRQSAYIAGMDQPAFKLPPIDDIVADFDLLDEWEDRYRYVIELGKALPPLPDADRTTDNKVRGCASQVWLATSIDGEGADAHLRFRGDSDAMIVRGLVAIALSLFDDKSAADIEATDAEALFDRLDLRAHLTAQRSNGLRALVDRIKADAQRARAA</sequence>
<dbReference type="SUPFAM" id="SSF82649">
    <property type="entry name" value="SufE/NifU"/>
    <property type="match status" value="1"/>
</dbReference>
<dbReference type="Proteomes" id="UP000199071">
    <property type="component" value="Unassembled WGS sequence"/>
</dbReference>
<dbReference type="InterPro" id="IPR003808">
    <property type="entry name" value="Fe-S_metab-assoc_dom"/>
</dbReference>
<feature type="domain" description="Fe-S metabolism associated" evidence="2">
    <location>
        <begin position="48"/>
        <end position="171"/>
    </location>
</feature>
<evidence type="ECO:0000256" key="1">
    <source>
        <dbReference type="ARBA" id="ARBA00010282"/>
    </source>
</evidence>
<dbReference type="Pfam" id="PF02657">
    <property type="entry name" value="SufE"/>
    <property type="match status" value="1"/>
</dbReference>
<dbReference type="PANTHER" id="PTHR43597">
    <property type="entry name" value="SULFUR ACCEPTOR PROTEIN CSDE"/>
    <property type="match status" value="1"/>
</dbReference>
<reference evidence="3 4" key="1">
    <citation type="submission" date="2016-10" db="EMBL/GenBank/DDBJ databases">
        <authorList>
            <person name="de Groot N.N."/>
        </authorList>
    </citation>
    <scope>NUCLEOTIDE SEQUENCE [LARGE SCALE GENOMIC DNA]</scope>
    <source>
        <strain evidence="3 4">ATCC 35022</strain>
    </source>
</reference>
<comment type="similarity">
    <text evidence="1">Belongs to the SufE family.</text>
</comment>
<protein>
    <submittedName>
        <fullName evidence="3">Cysteine desulfuration protein SufE</fullName>
    </submittedName>
</protein>
<keyword evidence="4" id="KW-1185">Reference proteome</keyword>
<name>A0A1G6CEA9_9HYPH</name>
<evidence type="ECO:0000313" key="3">
    <source>
        <dbReference type="EMBL" id="SDB31230.1"/>
    </source>
</evidence>
<accession>A0A1G6CEA9</accession>
<dbReference type="EMBL" id="FMXQ01000004">
    <property type="protein sequence ID" value="SDB31230.1"/>
    <property type="molecule type" value="Genomic_DNA"/>
</dbReference>
<evidence type="ECO:0000259" key="2">
    <source>
        <dbReference type="Pfam" id="PF02657"/>
    </source>
</evidence>